<name>A0A6A6JZ73_WESOR</name>
<evidence type="ECO:0000313" key="2">
    <source>
        <dbReference type="Proteomes" id="UP000800097"/>
    </source>
</evidence>
<organism evidence="1 2">
    <name type="scientific">Westerdykella ornata</name>
    <dbReference type="NCBI Taxonomy" id="318751"/>
    <lineage>
        <taxon>Eukaryota</taxon>
        <taxon>Fungi</taxon>
        <taxon>Dikarya</taxon>
        <taxon>Ascomycota</taxon>
        <taxon>Pezizomycotina</taxon>
        <taxon>Dothideomycetes</taxon>
        <taxon>Pleosporomycetidae</taxon>
        <taxon>Pleosporales</taxon>
        <taxon>Sporormiaceae</taxon>
        <taxon>Westerdykella</taxon>
    </lineage>
</organism>
<dbReference type="AlphaFoldDB" id="A0A6A6JZ73"/>
<dbReference type="EMBL" id="ML986484">
    <property type="protein sequence ID" value="KAF2281383.1"/>
    <property type="molecule type" value="Genomic_DNA"/>
</dbReference>
<dbReference type="RefSeq" id="XP_033658920.1">
    <property type="nucleotide sequence ID" value="XM_033801860.1"/>
</dbReference>
<dbReference type="Proteomes" id="UP000800097">
    <property type="component" value="Unassembled WGS sequence"/>
</dbReference>
<proteinExistence type="predicted"/>
<sequence length="130" mass="14584">MVGDMIRSRLSGEEHEKPDLFSSISDYKDLESGQSLSRKEAMVRVYQTGGDTASTLMAATFFYLSRHQTSIRGCLVRYVRSSLTAPALKMVQCCQNVPSCALFWMRHCESALLPARPRGVTYLAMQNPIQ</sequence>
<gene>
    <name evidence="1" type="ORF">EI97DRAFT_472768</name>
</gene>
<reference evidence="1" key="1">
    <citation type="journal article" date="2020" name="Stud. Mycol.">
        <title>101 Dothideomycetes genomes: a test case for predicting lifestyles and emergence of pathogens.</title>
        <authorList>
            <person name="Haridas S."/>
            <person name="Albert R."/>
            <person name="Binder M."/>
            <person name="Bloem J."/>
            <person name="Labutti K."/>
            <person name="Salamov A."/>
            <person name="Andreopoulos B."/>
            <person name="Baker S."/>
            <person name="Barry K."/>
            <person name="Bills G."/>
            <person name="Bluhm B."/>
            <person name="Cannon C."/>
            <person name="Castanera R."/>
            <person name="Culley D."/>
            <person name="Daum C."/>
            <person name="Ezra D."/>
            <person name="Gonzalez J."/>
            <person name="Henrissat B."/>
            <person name="Kuo A."/>
            <person name="Liang C."/>
            <person name="Lipzen A."/>
            <person name="Lutzoni F."/>
            <person name="Magnuson J."/>
            <person name="Mondo S."/>
            <person name="Nolan M."/>
            <person name="Ohm R."/>
            <person name="Pangilinan J."/>
            <person name="Park H.-J."/>
            <person name="Ramirez L."/>
            <person name="Alfaro M."/>
            <person name="Sun H."/>
            <person name="Tritt A."/>
            <person name="Yoshinaga Y."/>
            <person name="Zwiers L.-H."/>
            <person name="Turgeon B."/>
            <person name="Goodwin S."/>
            <person name="Spatafora J."/>
            <person name="Crous P."/>
            <person name="Grigoriev I."/>
        </authorList>
    </citation>
    <scope>NUCLEOTIDE SEQUENCE</scope>
    <source>
        <strain evidence="1">CBS 379.55</strain>
    </source>
</reference>
<keyword evidence="2" id="KW-1185">Reference proteome</keyword>
<evidence type="ECO:0000313" key="1">
    <source>
        <dbReference type="EMBL" id="KAF2281383.1"/>
    </source>
</evidence>
<evidence type="ECO:0008006" key="3">
    <source>
        <dbReference type="Google" id="ProtNLM"/>
    </source>
</evidence>
<accession>A0A6A6JZ73</accession>
<protein>
    <recommendedName>
        <fullName evidence="3">Cytochrome P450</fullName>
    </recommendedName>
</protein>
<dbReference type="GeneID" id="54555035"/>